<accession>A0A0W0FIG2</accession>
<protein>
    <recommendedName>
        <fullName evidence="1">Retrotransposon gag domain-containing protein</fullName>
    </recommendedName>
</protein>
<reference evidence="2 3" key="1">
    <citation type="submission" date="2015-12" db="EMBL/GenBank/DDBJ databases">
        <title>Draft genome sequence of Moniliophthora roreri, the causal agent of frosty pod rot of cacao.</title>
        <authorList>
            <person name="Aime M.C."/>
            <person name="Diaz-Valderrama J.R."/>
            <person name="Kijpornyongpan T."/>
            <person name="Phillips-Mora W."/>
        </authorList>
    </citation>
    <scope>NUCLEOTIDE SEQUENCE [LARGE SCALE GENOMIC DNA]</scope>
    <source>
        <strain evidence="2 3">MCA 2952</strain>
    </source>
</reference>
<sequence>MTTQPTNASLQDLISMLHALQTPNRDKKKESKVAVLSNFDGTPAKASTFLMEVDLYLMANDTIYPDDKQKIMFMLSYMKEGAAAKWMEVKTKKYKVTLLEKSQESTDTKLEDQIHVLTWEEFLEDFKKAFKPVDQGTDTHIKMKNLKQNNRHIDEYIANFWLLTINSEYDNRALIDHFMARLNLGLLKACLSTPDQPDDIKGWYTRARKYNNMWLTMKAITGGERARKAIKTDTKHYVQGVLLTWFSD</sequence>
<dbReference type="EMBL" id="LATX01001924">
    <property type="protein sequence ID" value="KTB36108.1"/>
    <property type="molecule type" value="Genomic_DNA"/>
</dbReference>
<dbReference type="AlphaFoldDB" id="A0A0W0FIG2"/>
<dbReference type="InterPro" id="IPR005162">
    <property type="entry name" value="Retrotrans_gag_dom"/>
</dbReference>
<dbReference type="Pfam" id="PF03732">
    <property type="entry name" value="Retrotrans_gag"/>
    <property type="match status" value="1"/>
</dbReference>
<comment type="caution">
    <text evidence="2">The sequence shown here is derived from an EMBL/GenBank/DDBJ whole genome shotgun (WGS) entry which is preliminary data.</text>
</comment>
<evidence type="ECO:0000313" key="2">
    <source>
        <dbReference type="EMBL" id="KTB36108.1"/>
    </source>
</evidence>
<organism evidence="2 3">
    <name type="scientific">Moniliophthora roreri</name>
    <name type="common">Frosty pod rot fungus</name>
    <name type="synonym">Monilia roreri</name>
    <dbReference type="NCBI Taxonomy" id="221103"/>
    <lineage>
        <taxon>Eukaryota</taxon>
        <taxon>Fungi</taxon>
        <taxon>Dikarya</taxon>
        <taxon>Basidiomycota</taxon>
        <taxon>Agaricomycotina</taxon>
        <taxon>Agaricomycetes</taxon>
        <taxon>Agaricomycetidae</taxon>
        <taxon>Agaricales</taxon>
        <taxon>Marasmiineae</taxon>
        <taxon>Marasmiaceae</taxon>
        <taxon>Moniliophthora</taxon>
    </lineage>
</organism>
<evidence type="ECO:0000259" key="1">
    <source>
        <dbReference type="Pfam" id="PF03732"/>
    </source>
</evidence>
<dbReference type="Proteomes" id="UP000054988">
    <property type="component" value="Unassembled WGS sequence"/>
</dbReference>
<feature type="domain" description="Retrotransposon gag" evidence="1">
    <location>
        <begin position="109"/>
        <end position="182"/>
    </location>
</feature>
<dbReference type="eggNOG" id="ENOG502SG3D">
    <property type="taxonomic scope" value="Eukaryota"/>
</dbReference>
<gene>
    <name evidence="2" type="ORF">WG66_11317</name>
</gene>
<proteinExistence type="predicted"/>
<name>A0A0W0FIG2_MONRR</name>
<evidence type="ECO:0000313" key="3">
    <source>
        <dbReference type="Proteomes" id="UP000054988"/>
    </source>
</evidence>